<evidence type="ECO:0000256" key="2">
    <source>
        <dbReference type="ARBA" id="ARBA00022722"/>
    </source>
</evidence>
<dbReference type="NCBIfam" id="TIGR04183">
    <property type="entry name" value="Por_Secre_tail"/>
    <property type="match status" value="1"/>
</dbReference>
<feature type="signal peptide" evidence="5">
    <location>
        <begin position="1"/>
        <end position="18"/>
    </location>
</feature>
<evidence type="ECO:0000313" key="7">
    <source>
        <dbReference type="EMBL" id="NMH27313.1"/>
    </source>
</evidence>
<comment type="similarity">
    <text evidence="1">Belongs to the EndA/NucM nuclease family.</text>
</comment>
<keyword evidence="3 5" id="KW-0732">Signal</keyword>
<name>A0A972JHN4_9FLAO</name>
<evidence type="ECO:0000256" key="1">
    <source>
        <dbReference type="ARBA" id="ARBA00006429"/>
    </source>
</evidence>
<keyword evidence="2" id="KW-0540">Nuclease</keyword>
<evidence type="ECO:0000256" key="4">
    <source>
        <dbReference type="ARBA" id="ARBA00022801"/>
    </source>
</evidence>
<evidence type="ECO:0000313" key="8">
    <source>
        <dbReference type="Proteomes" id="UP000712080"/>
    </source>
</evidence>
<dbReference type="RefSeq" id="WP_169526319.1">
    <property type="nucleotide sequence ID" value="NZ_JAAMPU010000100.1"/>
</dbReference>
<dbReference type="PANTHER" id="PTHR33607">
    <property type="entry name" value="ENDONUCLEASE-1"/>
    <property type="match status" value="1"/>
</dbReference>
<dbReference type="InterPro" id="IPR026444">
    <property type="entry name" value="Secre_tail"/>
</dbReference>
<feature type="chain" id="PRO_5036915258" evidence="5">
    <location>
        <begin position="19"/>
        <end position="364"/>
    </location>
</feature>
<sequence length="364" mass="40138">MKLKFTLAVWAIVQVAFAQDGAPASPYYNGFDFTQTGMPLKSALATKITTTHTHELTYAQAKSALKVTDLDPTDPTHTNLLLLYGFSPNTCPTSSSDDKDHRTRNTDMEDDGTAASCLWNREHTFPKALGNPDLGTTGPGGDAHNLRACDKKRNADRDNDKFFAGSGNSFETGTNWYPGDEWKGDVARIIMYMYLRYGTQCLPTNVGVGSTVSTDNNMPELFLQWNAEDPVSVYEDARNTYLGNANNTYGQGNRNPFIDNPYLATLIWGGPVAQNRWPFLGTQDLSWTQSVSVFPNPSNGIVNISSEIDVENIKIFSVNGQLIQSFENPVFSNHVFSVGNLPKGFYLMQLKASGSEVVRKVIVN</sequence>
<dbReference type="SUPFAM" id="SSF54060">
    <property type="entry name" value="His-Me finger endonucleases"/>
    <property type="match status" value="1"/>
</dbReference>
<dbReference type="EMBL" id="JAAMPU010000100">
    <property type="protein sequence ID" value="NMH27313.1"/>
    <property type="molecule type" value="Genomic_DNA"/>
</dbReference>
<organism evidence="7 8">
    <name type="scientific">Flavobacterium silvaticum</name>
    <dbReference type="NCBI Taxonomy" id="1852020"/>
    <lineage>
        <taxon>Bacteria</taxon>
        <taxon>Pseudomonadati</taxon>
        <taxon>Bacteroidota</taxon>
        <taxon>Flavobacteriia</taxon>
        <taxon>Flavobacteriales</taxon>
        <taxon>Flavobacteriaceae</taxon>
        <taxon>Flavobacterium</taxon>
    </lineage>
</organism>
<dbReference type="PANTHER" id="PTHR33607:SF2">
    <property type="entry name" value="ENDONUCLEASE-1"/>
    <property type="match status" value="1"/>
</dbReference>
<proteinExistence type="inferred from homology"/>
<dbReference type="Pfam" id="PF18962">
    <property type="entry name" value="Por_Secre_tail"/>
    <property type="match status" value="1"/>
</dbReference>
<dbReference type="InterPro" id="IPR044925">
    <property type="entry name" value="His-Me_finger_sf"/>
</dbReference>
<feature type="domain" description="Secretion system C-terminal sorting" evidence="6">
    <location>
        <begin position="293"/>
        <end position="363"/>
    </location>
</feature>
<accession>A0A972JHN4</accession>
<dbReference type="Proteomes" id="UP000712080">
    <property type="component" value="Unassembled WGS sequence"/>
</dbReference>
<reference evidence="7" key="1">
    <citation type="submission" date="2020-02" db="EMBL/GenBank/DDBJ databases">
        <title>Flavobacterium sp. genome.</title>
        <authorList>
            <person name="Jung H.S."/>
            <person name="Baek J.H."/>
            <person name="Jeon C.O."/>
        </authorList>
    </citation>
    <scope>NUCLEOTIDE SEQUENCE</scope>
    <source>
        <strain evidence="7">SE-s28</strain>
    </source>
</reference>
<dbReference type="InterPro" id="IPR007346">
    <property type="entry name" value="Endonuclease-I"/>
</dbReference>
<evidence type="ECO:0000256" key="5">
    <source>
        <dbReference type="SAM" id="SignalP"/>
    </source>
</evidence>
<dbReference type="AlphaFoldDB" id="A0A972JHN4"/>
<keyword evidence="8" id="KW-1185">Reference proteome</keyword>
<dbReference type="Pfam" id="PF04231">
    <property type="entry name" value="Endonuclease_1"/>
    <property type="match status" value="1"/>
</dbReference>
<dbReference type="GO" id="GO:0016787">
    <property type="term" value="F:hydrolase activity"/>
    <property type="evidence" value="ECO:0007669"/>
    <property type="project" value="UniProtKB-KW"/>
</dbReference>
<evidence type="ECO:0000256" key="3">
    <source>
        <dbReference type="ARBA" id="ARBA00022729"/>
    </source>
</evidence>
<gene>
    <name evidence="7" type="ORF">G6047_04645</name>
</gene>
<keyword evidence="4" id="KW-0378">Hydrolase</keyword>
<dbReference type="GO" id="GO:0004518">
    <property type="term" value="F:nuclease activity"/>
    <property type="evidence" value="ECO:0007669"/>
    <property type="project" value="UniProtKB-KW"/>
</dbReference>
<protein>
    <submittedName>
        <fullName evidence="7">T9SS type A sorting domain-containing protein</fullName>
    </submittedName>
</protein>
<evidence type="ECO:0000259" key="6">
    <source>
        <dbReference type="Pfam" id="PF18962"/>
    </source>
</evidence>
<comment type="caution">
    <text evidence="7">The sequence shown here is derived from an EMBL/GenBank/DDBJ whole genome shotgun (WGS) entry which is preliminary data.</text>
</comment>